<evidence type="ECO:0000313" key="1">
    <source>
        <dbReference type="EMBL" id="GAA4184074.1"/>
    </source>
</evidence>
<dbReference type="RefSeq" id="WP_344773325.1">
    <property type="nucleotide sequence ID" value="NZ_BAABBX010000003.1"/>
</dbReference>
<reference evidence="2" key="1">
    <citation type="journal article" date="2019" name="Int. J. Syst. Evol. Microbiol.">
        <title>The Global Catalogue of Microorganisms (GCM) 10K type strain sequencing project: providing services to taxonomists for standard genome sequencing and annotation.</title>
        <authorList>
            <consortium name="The Broad Institute Genomics Platform"/>
            <consortium name="The Broad Institute Genome Sequencing Center for Infectious Disease"/>
            <person name="Wu L."/>
            <person name="Ma J."/>
        </authorList>
    </citation>
    <scope>NUCLEOTIDE SEQUENCE [LARGE SCALE GENOMIC DNA]</scope>
    <source>
        <strain evidence="2">JCM 17593</strain>
    </source>
</reference>
<comment type="caution">
    <text evidence="1">The sequence shown here is derived from an EMBL/GenBank/DDBJ whole genome shotgun (WGS) entry which is preliminary data.</text>
</comment>
<proteinExistence type="predicted"/>
<dbReference type="Proteomes" id="UP001500213">
    <property type="component" value="Unassembled WGS sequence"/>
</dbReference>
<protein>
    <submittedName>
        <fullName evidence="1">Uncharacterized protein</fullName>
    </submittedName>
</protein>
<sequence length="131" mass="13499">MIEGADAAGETIAGIRALALSHAAALAGSGDVVRAEQPARRSVVALAVAERRELQAAALRGGFPAGETVNFNAVPVDVDRLQRTGESGPLVMREGVAFVRWSATQPEALAELSGYLMDRAELLAHPPSGAG</sequence>
<gene>
    <name evidence="1" type="ORF">GCM10022288_04240</name>
</gene>
<evidence type="ECO:0000313" key="2">
    <source>
        <dbReference type="Proteomes" id="UP001500213"/>
    </source>
</evidence>
<organism evidence="1 2">
    <name type="scientific">Gryllotalpicola kribbensis</name>
    <dbReference type="NCBI Taxonomy" id="993084"/>
    <lineage>
        <taxon>Bacteria</taxon>
        <taxon>Bacillati</taxon>
        <taxon>Actinomycetota</taxon>
        <taxon>Actinomycetes</taxon>
        <taxon>Micrococcales</taxon>
        <taxon>Microbacteriaceae</taxon>
        <taxon>Gryllotalpicola</taxon>
    </lineage>
</organism>
<name>A0ABP8AHL0_9MICO</name>
<keyword evidence="2" id="KW-1185">Reference proteome</keyword>
<dbReference type="EMBL" id="BAABBX010000003">
    <property type="protein sequence ID" value="GAA4184074.1"/>
    <property type="molecule type" value="Genomic_DNA"/>
</dbReference>
<accession>A0ABP8AHL0</accession>